<geneLocation type="plasmid" evidence="2">
    <name>pSTM37-118</name>
</geneLocation>
<protein>
    <submittedName>
        <fullName evidence="2">Uncharacterized protein</fullName>
    </submittedName>
</protein>
<reference evidence="2" key="1">
    <citation type="journal article" date="2019" name="Microorganisms">
        <title>Z/I1 Hybrid Virulence Plasmids Carrying Antimicrobial Resistance genes in S. Typhimurium from Australian Food Animal Production.</title>
        <authorList>
            <person name="Wyrsch E.R."/>
            <person name="Hawkey J."/>
            <person name="Judd L.M."/>
            <person name="Haites R."/>
            <person name="Holt K.E."/>
            <person name="Djordjevic S.P."/>
            <person name="Billman-Jacobe H."/>
        </authorList>
    </citation>
    <scope>NUCLEOTIDE SEQUENCE</scope>
    <source>
        <plasmid evidence="1">pSTM32_108</plasmid>
        <plasmid evidence="2">pSTM37-118</plasmid>
    </source>
</reference>
<dbReference type="AlphaFoldDB" id="A0A648F3C5"/>
<accession>A0A648F3C5</accession>
<proteinExistence type="predicted"/>
<evidence type="ECO:0000313" key="1">
    <source>
        <dbReference type="EMBL" id="QFC17708.1"/>
    </source>
</evidence>
<sequence length="53" mass="5953">MPSATQTARLEARSSAELHAVLKRAAEIQVKKGALRFAFTTIRRQISCRRVAR</sequence>
<keyword evidence="2" id="KW-0614">Plasmid</keyword>
<organism evidence="2">
    <name type="scientific">Salmonella typhimurium</name>
    <dbReference type="NCBI Taxonomy" id="90371"/>
    <lineage>
        <taxon>Bacteria</taxon>
        <taxon>Pseudomonadati</taxon>
        <taxon>Pseudomonadota</taxon>
        <taxon>Gammaproteobacteria</taxon>
        <taxon>Enterobacterales</taxon>
        <taxon>Enterobacteriaceae</taxon>
        <taxon>Salmonella</taxon>
    </lineage>
</organism>
<evidence type="ECO:0000313" key="2">
    <source>
        <dbReference type="EMBL" id="QFC17853.1"/>
    </source>
</evidence>
<name>A0A648F3C5_SALTM</name>
<dbReference type="EMBL" id="MN334220">
    <property type="protein sequence ID" value="QFC17853.1"/>
    <property type="molecule type" value="Genomic_DNA"/>
</dbReference>
<dbReference type="EMBL" id="MN334219">
    <property type="protein sequence ID" value="QFC17708.1"/>
    <property type="molecule type" value="Genomic_DNA"/>
</dbReference>
<geneLocation type="plasmid" evidence="1">
    <name>pSTM32_108</name>
</geneLocation>